<evidence type="ECO:0000313" key="9">
    <source>
        <dbReference type="Proteomes" id="UP000066549"/>
    </source>
</evidence>
<reference evidence="8 9" key="1">
    <citation type="submission" date="2015-03" db="EMBL/GenBank/DDBJ databases">
        <title>Comparative analysis of the OM43 clade including a novel species from Red Sea uncovers genomic and metabolic diversity among marine methylotrophs.</title>
        <authorList>
            <person name="Jimenez-Infante F."/>
            <person name="Ngugi D.K."/>
            <person name="Vinu M."/>
            <person name="Alam I."/>
            <person name="Kamau A."/>
            <person name="Blom J."/>
            <person name="Bajic V.B."/>
            <person name="Stingl U."/>
        </authorList>
    </citation>
    <scope>NUCLEOTIDE SEQUENCE [LARGE SCALE GENOMIC DNA]</scope>
    <source>
        <strain evidence="8 9">MBRSH7</strain>
    </source>
</reference>
<dbReference type="PANTHER" id="PTHR43141">
    <property type="entry name" value="CYTOCHROME BD2 SUBUNIT II"/>
    <property type="match status" value="1"/>
</dbReference>
<dbReference type="GO" id="GO:0009055">
    <property type="term" value="F:electron transfer activity"/>
    <property type="evidence" value="ECO:0007669"/>
    <property type="project" value="TreeGrafter"/>
</dbReference>
<comment type="similarity">
    <text evidence="2">Belongs to the cytochrome ubiquinol oxidase subunit 2 family.</text>
</comment>
<feature type="transmembrane region" description="Helical" evidence="7">
    <location>
        <begin position="296"/>
        <end position="321"/>
    </location>
</feature>
<dbReference type="Proteomes" id="UP000066549">
    <property type="component" value="Chromosome"/>
</dbReference>
<feature type="transmembrane region" description="Helical" evidence="7">
    <location>
        <begin position="256"/>
        <end position="276"/>
    </location>
</feature>
<feature type="transmembrane region" description="Helical" evidence="7">
    <location>
        <begin position="190"/>
        <end position="209"/>
    </location>
</feature>
<comment type="subcellular location">
    <subcellularLocation>
        <location evidence="1">Cell membrane</location>
        <topology evidence="1">Multi-pass membrane protein</topology>
    </subcellularLocation>
</comment>
<keyword evidence="9" id="KW-1185">Reference proteome</keyword>
<dbReference type="AlphaFoldDB" id="A0A0H4JBG3"/>
<dbReference type="PIRSF" id="PIRSF000267">
    <property type="entry name" value="Cyt_oxidse_sub2"/>
    <property type="match status" value="1"/>
</dbReference>
<dbReference type="Pfam" id="PF02322">
    <property type="entry name" value="Cyt_bd_oxida_II"/>
    <property type="match status" value="1"/>
</dbReference>
<keyword evidence="4 7" id="KW-0812">Transmembrane</keyword>
<feature type="transmembrane region" description="Helical" evidence="7">
    <location>
        <begin position="158"/>
        <end position="178"/>
    </location>
</feature>
<name>A0A0H4JBG3_9PROT</name>
<feature type="transmembrane region" description="Helical" evidence="7">
    <location>
        <begin position="6"/>
        <end position="35"/>
    </location>
</feature>
<evidence type="ECO:0000313" key="8">
    <source>
        <dbReference type="EMBL" id="AKO65817.1"/>
    </source>
</evidence>
<gene>
    <name evidence="8" type="ORF">VI33_03610</name>
</gene>
<dbReference type="GO" id="GO:0016682">
    <property type="term" value="F:oxidoreductase activity, acting on diphenols and related substances as donors, oxygen as acceptor"/>
    <property type="evidence" value="ECO:0007669"/>
    <property type="project" value="TreeGrafter"/>
</dbReference>
<accession>A0A0H4JBG3</accession>
<protein>
    <submittedName>
        <fullName evidence="8">Ubiquinol oxidase subunit II</fullName>
    </submittedName>
</protein>
<dbReference type="OrthoDB" id="9776710at2"/>
<proteinExistence type="inferred from homology"/>
<dbReference type="NCBIfam" id="TIGR00203">
    <property type="entry name" value="cydB"/>
    <property type="match status" value="1"/>
</dbReference>
<dbReference type="PATRIC" id="fig|1623450.3.peg.714"/>
<dbReference type="EMBL" id="CP011002">
    <property type="protein sequence ID" value="AKO65817.1"/>
    <property type="molecule type" value="Genomic_DNA"/>
</dbReference>
<evidence type="ECO:0000256" key="2">
    <source>
        <dbReference type="ARBA" id="ARBA00007543"/>
    </source>
</evidence>
<feature type="transmembrane region" description="Helical" evidence="7">
    <location>
        <begin position="115"/>
        <end position="138"/>
    </location>
</feature>
<dbReference type="GO" id="GO:0005886">
    <property type="term" value="C:plasma membrane"/>
    <property type="evidence" value="ECO:0007669"/>
    <property type="project" value="UniProtKB-SubCell"/>
</dbReference>
<organism evidence="8 9">
    <name type="scientific">Methylophilales bacterium MBRS-H7</name>
    <dbReference type="NCBI Taxonomy" id="1623450"/>
    <lineage>
        <taxon>Bacteria</taxon>
        <taxon>Pseudomonadati</taxon>
        <taxon>Pseudomonadota</taxon>
        <taxon>Betaproteobacteria</taxon>
        <taxon>Nitrosomonadales</taxon>
        <taxon>OM43 clade</taxon>
    </lineage>
</organism>
<dbReference type="InterPro" id="IPR003317">
    <property type="entry name" value="Cyt-d_oxidase_su2"/>
</dbReference>
<evidence type="ECO:0000256" key="7">
    <source>
        <dbReference type="SAM" id="Phobius"/>
    </source>
</evidence>
<feature type="transmembrane region" description="Helical" evidence="7">
    <location>
        <begin position="80"/>
        <end position="103"/>
    </location>
</feature>
<evidence type="ECO:0000256" key="3">
    <source>
        <dbReference type="ARBA" id="ARBA00022475"/>
    </source>
</evidence>
<dbReference type="GO" id="GO:0070069">
    <property type="term" value="C:cytochrome complex"/>
    <property type="evidence" value="ECO:0007669"/>
    <property type="project" value="TreeGrafter"/>
</dbReference>
<evidence type="ECO:0000256" key="4">
    <source>
        <dbReference type="ARBA" id="ARBA00022692"/>
    </source>
</evidence>
<evidence type="ECO:0000256" key="6">
    <source>
        <dbReference type="ARBA" id="ARBA00023136"/>
    </source>
</evidence>
<evidence type="ECO:0000256" key="5">
    <source>
        <dbReference type="ARBA" id="ARBA00022989"/>
    </source>
</evidence>
<keyword evidence="5 7" id="KW-1133">Transmembrane helix</keyword>
<sequence>MSIELIWAIILSFAIFAYVVLDGFDLGIGINYPFIGSKWERDIAMNTVAPVWDGNETWLILGGGGLFAAFPLAYSVVLPALYVPLTAMLIGLILRGVAFEFRWKDKSKTQIWDKAFIIGSIGATFFQGVALGAFIQGIPMEGRAFNGDWWHWLSPFSIFTGIALVFGYGLLGSTWLIYKTENKTKRHMQMLGKRFFILTLIMILIVSLWTPYLHPEYFEKWFSYPRILYVLPVPLLVAISTVCCFRALIKNNDLQPFVWSIILFLLSFIGLMISIYPNIVPPSLDIWQAAAPKKSLQFLLVGVLIFMPIILVYTSFTYWVFRGKTKPDESYH</sequence>
<evidence type="ECO:0000256" key="1">
    <source>
        <dbReference type="ARBA" id="ARBA00004651"/>
    </source>
</evidence>
<keyword evidence="3" id="KW-1003">Cell membrane</keyword>
<dbReference type="GO" id="GO:0019646">
    <property type="term" value="P:aerobic electron transport chain"/>
    <property type="evidence" value="ECO:0007669"/>
    <property type="project" value="TreeGrafter"/>
</dbReference>
<keyword evidence="6 7" id="KW-0472">Membrane</keyword>
<feature type="transmembrane region" description="Helical" evidence="7">
    <location>
        <begin position="229"/>
        <end position="249"/>
    </location>
</feature>
<dbReference type="PANTHER" id="PTHR43141:SF4">
    <property type="entry name" value="CYTOCHROME BD2 SUBUNIT II"/>
    <property type="match status" value="1"/>
</dbReference>